<feature type="domain" description="FHA" evidence="1">
    <location>
        <begin position="37"/>
        <end position="98"/>
    </location>
</feature>
<dbReference type="OrthoDB" id="510956at2"/>
<dbReference type="AlphaFoldDB" id="B0C095"/>
<evidence type="ECO:0000313" key="2">
    <source>
        <dbReference type="EMBL" id="ABW29587.1"/>
    </source>
</evidence>
<proteinExistence type="predicted"/>
<dbReference type="SMART" id="SM00240">
    <property type="entry name" value="FHA"/>
    <property type="match status" value="1"/>
</dbReference>
<evidence type="ECO:0000313" key="3">
    <source>
        <dbReference type="Proteomes" id="UP000000268"/>
    </source>
</evidence>
<dbReference type="HOGENOM" id="CLU_120518_0_0_3"/>
<dbReference type="KEGG" id="amr:AM1_4613"/>
<evidence type="ECO:0000259" key="1">
    <source>
        <dbReference type="PROSITE" id="PS50006"/>
    </source>
</evidence>
<name>B0C095_ACAM1</name>
<protein>
    <submittedName>
        <fullName evidence="2">FHA domain protein</fullName>
    </submittedName>
</protein>
<dbReference type="RefSeq" id="WP_012164890.1">
    <property type="nucleotide sequence ID" value="NC_009925.1"/>
</dbReference>
<dbReference type="Gene3D" id="2.60.200.20">
    <property type="match status" value="1"/>
</dbReference>
<accession>B0C095</accession>
<gene>
    <name evidence="2" type="ordered locus">AM1_4613</name>
</gene>
<dbReference type="SUPFAM" id="SSF49879">
    <property type="entry name" value="SMAD/FHA domain"/>
    <property type="match status" value="1"/>
</dbReference>
<dbReference type="STRING" id="329726.AM1_4613"/>
<dbReference type="InterPro" id="IPR000253">
    <property type="entry name" value="FHA_dom"/>
</dbReference>
<dbReference type="Pfam" id="PF00498">
    <property type="entry name" value="FHA"/>
    <property type="match status" value="1"/>
</dbReference>
<dbReference type="Proteomes" id="UP000000268">
    <property type="component" value="Chromosome"/>
</dbReference>
<sequence>MNVQAPALPTVVTQDCHVLMIEEEEGIRCVLLESPTYSLGRDKKNSIVLPASKAVSRFHAMLLRIPGTNSSGYSYRIVDGDATGKLSTNGVVVNGERTTSHTLIEGDAVMLGNVKASYRLLTLSSSGLNQVSVEGIDIRSTLPHTFNPHATLTKEHVAQSGMNNTMPPAEEDLPPTMFFKKAPKKTAP</sequence>
<keyword evidence="3" id="KW-1185">Reference proteome</keyword>
<dbReference type="InterPro" id="IPR008984">
    <property type="entry name" value="SMAD_FHA_dom_sf"/>
</dbReference>
<dbReference type="eggNOG" id="COG1716">
    <property type="taxonomic scope" value="Bacteria"/>
</dbReference>
<organism evidence="2 3">
    <name type="scientific">Acaryochloris marina (strain MBIC 11017)</name>
    <dbReference type="NCBI Taxonomy" id="329726"/>
    <lineage>
        <taxon>Bacteria</taxon>
        <taxon>Bacillati</taxon>
        <taxon>Cyanobacteriota</taxon>
        <taxon>Cyanophyceae</taxon>
        <taxon>Acaryochloridales</taxon>
        <taxon>Acaryochloridaceae</taxon>
        <taxon>Acaryochloris</taxon>
    </lineage>
</organism>
<dbReference type="EMBL" id="CP000828">
    <property type="protein sequence ID" value="ABW29587.1"/>
    <property type="molecule type" value="Genomic_DNA"/>
</dbReference>
<reference evidence="2 3" key="1">
    <citation type="journal article" date="2008" name="Proc. Natl. Acad. Sci. U.S.A.">
        <title>Niche adaptation and genome expansion in the chlorophyll d-producing cyanobacterium Acaryochloris marina.</title>
        <authorList>
            <person name="Swingley W.D."/>
            <person name="Chen M."/>
            <person name="Cheung P.C."/>
            <person name="Conrad A.L."/>
            <person name="Dejesa L.C."/>
            <person name="Hao J."/>
            <person name="Honchak B.M."/>
            <person name="Karbach L.E."/>
            <person name="Kurdoglu A."/>
            <person name="Lahiri S."/>
            <person name="Mastrian S.D."/>
            <person name="Miyashita H."/>
            <person name="Page L."/>
            <person name="Ramakrishna P."/>
            <person name="Satoh S."/>
            <person name="Sattley W.M."/>
            <person name="Shimada Y."/>
            <person name="Taylor H.L."/>
            <person name="Tomo T."/>
            <person name="Tsuchiya T."/>
            <person name="Wang Z.T."/>
            <person name="Raymond J."/>
            <person name="Mimuro M."/>
            <person name="Blankenship R.E."/>
            <person name="Touchman J.W."/>
        </authorList>
    </citation>
    <scope>NUCLEOTIDE SEQUENCE [LARGE SCALE GENOMIC DNA]</scope>
    <source>
        <strain evidence="3">MBIC 11017</strain>
    </source>
</reference>
<dbReference type="PROSITE" id="PS50006">
    <property type="entry name" value="FHA_DOMAIN"/>
    <property type="match status" value="1"/>
</dbReference>